<organism evidence="3 4">
    <name type="scientific">Oceanisphaera profunda</name>
    <dbReference type="NCBI Taxonomy" id="1416627"/>
    <lineage>
        <taxon>Bacteria</taxon>
        <taxon>Pseudomonadati</taxon>
        <taxon>Pseudomonadota</taxon>
        <taxon>Gammaproteobacteria</taxon>
        <taxon>Aeromonadales</taxon>
        <taxon>Aeromonadaceae</taxon>
        <taxon>Oceanisphaera</taxon>
    </lineage>
</organism>
<sequence length="194" mass="21510">MKGRITAGKNIASQQTLMKSPFLPKRYKGTTTVEFALVAGLFMLLMFAIIDIAMIGFVNLTMQNAVREGARYAVTGCAELDPRYGDPEEPEYKADRKEAVKFKIKEHSMGLYDRVMKEGGLTVKDPDDKEVSGVGNPGQLIVIQLNGSWPLMTPLLSPFFENGNFDFTVSAAMKNEFFKEGEYEGQCDAAEEEA</sequence>
<reference evidence="3 4" key="1">
    <citation type="journal article" date="2014" name="Int. J. Syst. Evol. Microbiol.">
        <title>Oceanisphaera profunda sp. nov., a marine bacterium isolated from deep-sea sediment, and emended description of the genus Oceanisphaera.</title>
        <authorList>
            <person name="Xu Z."/>
            <person name="Zhang X.Y."/>
            <person name="Su H.N."/>
            <person name="Yu Z.C."/>
            <person name="Liu C."/>
            <person name="Li H."/>
            <person name="Chen X.L."/>
            <person name="Song X.Y."/>
            <person name="Xie B.B."/>
            <person name="Qin Q.L."/>
            <person name="Zhou B.C."/>
            <person name="Shi M."/>
            <person name="Huang Y."/>
            <person name="Zhang Y.Z."/>
        </authorList>
    </citation>
    <scope>NUCLEOTIDE SEQUENCE [LARGE SCALE GENOMIC DNA]</scope>
    <source>
        <strain evidence="3 4">SM1222</strain>
    </source>
</reference>
<feature type="domain" description="TadE-like" evidence="2">
    <location>
        <begin position="29"/>
        <end position="71"/>
    </location>
</feature>
<dbReference type="Pfam" id="PF07811">
    <property type="entry name" value="TadE"/>
    <property type="match status" value="1"/>
</dbReference>
<dbReference type="OrthoDB" id="5397339at2"/>
<proteinExistence type="predicted"/>
<dbReference type="InterPro" id="IPR012495">
    <property type="entry name" value="TadE-like_dom"/>
</dbReference>
<evidence type="ECO:0000256" key="1">
    <source>
        <dbReference type="SAM" id="Phobius"/>
    </source>
</evidence>
<protein>
    <recommendedName>
        <fullName evidence="2">TadE-like domain-containing protein</fullName>
    </recommendedName>
</protein>
<dbReference type="EMBL" id="CP021377">
    <property type="protein sequence ID" value="ART83641.1"/>
    <property type="molecule type" value="Genomic_DNA"/>
</dbReference>
<keyword evidence="1" id="KW-0812">Transmembrane</keyword>
<evidence type="ECO:0000259" key="2">
    <source>
        <dbReference type="Pfam" id="PF07811"/>
    </source>
</evidence>
<name>A0A1Y0D7V2_9GAMM</name>
<dbReference type="Proteomes" id="UP000243937">
    <property type="component" value="Chromosome"/>
</dbReference>
<dbReference type="RefSeq" id="WP_087038320.1">
    <property type="nucleotide sequence ID" value="NZ_CP021377.1"/>
</dbReference>
<dbReference type="KEGG" id="opf:CBP31_14210"/>
<dbReference type="AlphaFoldDB" id="A0A1Y0D7V2"/>
<keyword evidence="1" id="KW-1133">Transmembrane helix</keyword>
<keyword evidence="1" id="KW-0472">Membrane</keyword>
<evidence type="ECO:0000313" key="3">
    <source>
        <dbReference type="EMBL" id="ART83641.1"/>
    </source>
</evidence>
<accession>A0A1Y0D7V2</accession>
<keyword evidence="4" id="KW-1185">Reference proteome</keyword>
<feature type="transmembrane region" description="Helical" evidence="1">
    <location>
        <begin position="35"/>
        <end position="58"/>
    </location>
</feature>
<gene>
    <name evidence="3" type="ORF">CBP31_14210</name>
</gene>
<evidence type="ECO:0000313" key="4">
    <source>
        <dbReference type="Proteomes" id="UP000243937"/>
    </source>
</evidence>